<name>A0ABS4AJG9_9PROT</name>
<dbReference type="PANTHER" id="PTHR11795:SF442">
    <property type="entry name" value="ABC TRANSPORTER ATP-BINDING PROTEIN"/>
    <property type="match status" value="1"/>
</dbReference>
<feature type="transmembrane region" description="Helical" evidence="9">
    <location>
        <begin position="50"/>
        <end position="70"/>
    </location>
</feature>
<organism evidence="10 11">
    <name type="scientific">Pararoseomonas baculiformis</name>
    <dbReference type="NCBI Taxonomy" id="2820812"/>
    <lineage>
        <taxon>Bacteria</taxon>
        <taxon>Pseudomonadati</taxon>
        <taxon>Pseudomonadota</taxon>
        <taxon>Alphaproteobacteria</taxon>
        <taxon>Acetobacterales</taxon>
        <taxon>Acetobacteraceae</taxon>
        <taxon>Pararoseomonas</taxon>
    </lineage>
</organism>
<feature type="transmembrane region" description="Helical" evidence="9">
    <location>
        <begin position="20"/>
        <end position="43"/>
    </location>
</feature>
<dbReference type="CDD" id="cd06582">
    <property type="entry name" value="TM_PBP1_LivH_like"/>
    <property type="match status" value="1"/>
</dbReference>
<dbReference type="PANTHER" id="PTHR11795">
    <property type="entry name" value="BRANCHED-CHAIN AMINO ACID TRANSPORT SYSTEM PERMEASE PROTEIN LIVH"/>
    <property type="match status" value="1"/>
</dbReference>
<evidence type="ECO:0000256" key="8">
    <source>
        <dbReference type="ARBA" id="ARBA00037998"/>
    </source>
</evidence>
<evidence type="ECO:0000256" key="6">
    <source>
        <dbReference type="ARBA" id="ARBA00022989"/>
    </source>
</evidence>
<comment type="caution">
    <text evidence="10">The sequence shown here is derived from an EMBL/GenBank/DDBJ whole genome shotgun (WGS) entry which is preliminary data.</text>
</comment>
<evidence type="ECO:0000256" key="2">
    <source>
        <dbReference type="ARBA" id="ARBA00022448"/>
    </source>
</evidence>
<proteinExistence type="inferred from homology"/>
<evidence type="ECO:0000256" key="5">
    <source>
        <dbReference type="ARBA" id="ARBA00022970"/>
    </source>
</evidence>
<feature type="transmembrane region" description="Helical" evidence="9">
    <location>
        <begin position="284"/>
        <end position="306"/>
    </location>
</feature>
<evidence type="ECO:0000256" key="1">
    <source>
        <dbReference type="ARBA" id="ARBA00004651"/>
    </source>
</evidence>
<feature type="transmembrane region" description="Helical" evidence="9">
    <location>
        <begin position="76"/>
        <end position="99"/>
    </location>
</feature>
<protein>
    <submittedName>
        <fullName evidence="10">Branched-chain amino acid ABC transporter permease</fullName>
    </submittedName>
</protein>
<evidence type="ECO:0000313" key="10">
    <source>
        <dbReference type="EMBL" id="MBP0447004.1"/>
    </source>
</evidence>
<keyword evidence="3" id="KW-1003">Cell membrane</keyword>
<accession>A0ABS4AJG9</accession>
<feature type="transmembrane region" description="Helical" evidence="9">
    <location>
        <begin position="159"/>
        <end position="180"/>
    </location>
</feature>
<gene>
    <name evidence="10" type="ORF">J8J14_19690</name>
</gene>
<feature type="transmembrane region" description="Helical" evidence="9">
    <location>
        <begin position="209"/>
        <end position="228"/>
    </location>
</feature>
<dbReference type="Pfam" id="PF02653">
    <property type="entry name" value="BPD_transp_2"/>
    <property type="match status" value="1"/>
</dbReference>
<keyword evidence="7 9" id="KW-0472">Membrane</keyword>
<reference evidence="10 11" key="1">
    <citation type="submission" date="2021-03" db="EMBL/GenBank/DDBJ databases">
        <authorList>
            <person name="So Y."/>
        </authorList>
    </citation>
    <scope>NUCLEOTIDE SEQUENCE [LARGE SCALE GENOMIC DNA]</scope>
    <source>
        <strain evidence="10 11">SSH11</strain>
    </source>
</reference>
<evidence type="ECO:0000256" key="7">
    <source>
        <dbReference type="ARBA" id="ARBA00023136"/>
    </source>
</evidence>
<comment type="subcellular location">
    <subcellularLocation>
        <location evidence="1">Cell membrane</location>
        <topology evidence="1">Multi-pass membrane protein</topology>
    </subcellularLocation>
</comment>
<feature type="transmembrane region" description="Helical" evidence="9">
    <location>
        <begin position="111"/>
        <end position="129"/>
    </location>
</feature>
<sequence>MLAWFSENTLLLGLAALDGLSYAATVFMVAVGLNLVFGVLRILNVAHGSLFAIGGYVAATLGLFIASHGLPAWLSLPALLLAAVLTGALLGPVIERLLLRRVENQEPVLQLLVTFALFMILEDLQKLVWGVQPVVSDAPVRLLGTVDVPFGTDVIPFTAYQLFVLPGVAVVTLLGLVWFLRRTLAGRMIVAVTEDREAARAMGIDAARVTLLTFSAGAALAALGGALASPTASLVPGVGAQTIVLSFAVVATAGLGRVEGAAVTALLIGLGRAFAVYFEPELEVVIPYIIMVAVLLVRPQGLFGVLETRRI</sequence>
<evidence type="ECO:0000313" key="11">
    <source>
        <dbReference type="Proteomes" id="UP000681594"/>
    </source>
</evidence>
<keyword evidence="11" id="KW-1185">Reference proteome</keyword>
<keyword evidence="4 9" id="KW-0812">Transmembrane</keyword>
<keyword evidence="6 9" id="KW-1133">Transmembrane helix</keyword>
<dbReference type="Proteomes" id="UP000681594">
    <property type="component" value="Unassembled WGS sequence"/>
</dbReference>
<feature type="transmembrane region" description="Helical" evidence="9">
    <location>
        <begin position="234"/>
        <end position="253"/>
    </location>
</feature>
<evidence type="ECO:0000256" key="4">
    <source>
        <dbReference type="ARBA" id="ARBA00022692"/>
    </source>
</evidence>
<dbReference type="EMBL" id="JAGIZB010000024">
    <property type="protein sequence ID" value="MBP0447004.1"/>
    <property type="molecule type" value="Genomic_DNA"/>
</dbReference>
<dbReference type="InterPro" id="IPR052157">
    <property type="entry name" value="BCAA_transport_permease"/>
</dbReference>
<keyword evidence="5" id="KW-0029">Amino-acid transport</keyword>
<evidence type="ECO:0000256" key="3">
    <source>
        <dbReference type="ARBA" id="ARBA00022475"/>
    </source>
</evidence>
<keyword evidence="2" id="KW-0813">Transport</keyword>
<evidence type="ECO:0000256" key="9">
    <source>
        <dbReference type="SAM" id="Phobius"/>
    </source>
</evidence>
<feature type="transmembrane region" description="Helical" evidence="9">
    <location>
        <begin position="260"/>
        <end position="278"/>
    </location>
</feature>
<dbReference type="RefSeq" id="WP_209381274.1">
    <property type="nucleotide sequence ID" value="NZ_JAGIZB010000024.1"/>
</dbReference>
<dbReference type="InterPro" id="IPR001851">
    <property type="entry name" value="ABC_transp_permease"/>
</dbReference>
<comment type="similarity">
    <text evidence="8">Belongs to the binding-protein-dependent transport system permease family. LivHM subfamily.</text>
</comment>